<reference evidence="1 2" key="1">
    <citation type="journal article" date="2013" name="PLoS Genet.">
        <title>The genome and development-dependent transcriptomes of Pyronema confluens: a window into fungal evolution.</title>
        <authorList>
            <person name="Traeger S."/>
            <person name="Altegoer F."/>
            <person name="Freitag M."/>
            <person name="Gabaldon T."/>
            <person name="Kempken F."/>
            <person name="Kumar A."/>
            <person name="Marcet-Houben M."/>
            <person name="Poggeler S."/>
            <person name="Stajich J.E."/>
            <person name="Nowrousian M."/>
        </authorList>
    </citation>
    <scope>NUCLEOTIDE SEQUENCE [LARGE SCALE GENOMIC DNA]</scope>
    <source>
        <strain evidence="2">CBS 100304</strain>
        <tissue evidence="1">Vegetative mycelium</tissue>
    </source>
</reference>
<organism evidence="1 2">
    <name type="scientific">Pyronema omphalodes (strain CBS 100304)</name>
    <name type="common">Pyronema confluens</name>
    <dbReference type="NCBI Taxonomy" id="1076935"/>
    <lineage>
        <taxon>Eukaryota</taxon>
        <taxon>Fungi</taxon>
        <taxon>Dikarya</taxon>
        <taxon>Ascomycota</taxon>
        <taxon>Pezizomycotina</taxon>
        <taxon>Pezizomycetes</taxon>
        <taxon>Pezizales</taxon>
        <taxon>Pyronemataceae</taxon>
        <taxon>Pyronema</taxon>
    </lineage>
</organism>
<name>U4L574_PYROM</name>
<evidence type="ECO:0000313" key="2">
    <source>
        <dbReference type="Proteomes" id="UP000018144"/>
    </source>
</evidence>
<proteinExistence type="predicted"/>
<keyword evidence="2" id="KW-1185">Reference proteome</keyword>
<dbReference type="EMBL" id="HF935682">
    <property type="protein sequence ID" value="CCX12202.1"/>
    <property type="molecule type" value="Genomic_DNA"/>
</dbReference>
<dbReference type="AlphaFoldDB" id="U4L574"/>
<protein>
    <submittedName>
        <fullName evidence="1">Uncharacterized protein</fullName>
    </submittedName>
</protein>
<dbReference type="Proteomes" id="UP000018144">
    <property type="component" value="Unassembled WGS sequence"/>
</dbReference>
<accession>U4L574</accession>
<gene>
    <name evidence="1" type="ORF">PCON_11796</name>
</gene>
<sequence length="101" mass="11572">MILVKSSCGAPHHSRIFLNQCYASQLAKALDFYWDQRFPKLDFGAQVSFISGVVSDGETLILYRPTDTINLCRKYVLTDRQDIIDFILLLSRDIVQMEINA</sequence>
<evidence type="ECO:0000313" key="1">
    <source>
        <dbReference type="EMBL" id="CCX12202.1"/>
    </source>
</evidence>